<dbReference type="PANTHER" id="PTHR30404:SF0">
    <property type="entry name" value="N-ACETYLMURAMOYL-L-ALANINE AMIDASE AMIC"/>
    <property type="match status" value="1"/>
</dbReference>
<dbReference type="OrthoDB" id="9806267at2"/>
<feature type="signal peptide" evidence="5">
    <location>
        <begin position="1"/>
        <end position="17"/>
    </location>
</feature>
<accession>A0A0M7BDW8</accession>
<dbReference type="Pfam" id="PF01520">
    <property type="entry name" value="Amidase_3"/>
    <property type="match status" value="1"/>
</dbReference>
<name>A0A0M7BDW8_9RHOB</name>
<dbReference type="PANTHER" id="PTHR30404">
    <property type="entry name" value="N-ACETYLMURAMOYL-L-ALANINE AMIDASE"/>
    <property type="match status" value="1"/>
</dbReference>
<reference evidence="7 8" key="1">
    <citation type="submission" date="2015-09" db="EMBL/GenBank/DDBJ databases">
        <authorList>
            <person name="Jackson K.R."/>
            <person name="Lunt B.L."/>
            <person name="Fisher J.N.B."/>
            <person name="Gardner A.V."/>
            <person name="Bailey M.E."/>
            <person name="Deus L.M."/>
            <person name="Earl A.S."/>
            <person name="Gibby P.D."/>
            <person name="Hartmann K.A."/>
            <person name="Liu J.E."/>
            <person name="Manci A.M."/>
            <person name="Nielsen D.A."/>
            <person name="Solomon M.B."/>
            <person name="Breakwell D.P."/>
            <person name="Burnett S.H."/>
            <person name="Grose J.H."/>
        </authorList>
    </citation>
    <scope>NUCLEOTIDE SEQUENCE [LARGE SCALE GENOMIC DNA]</scope>
    <source>
        <strain evidence="7 8">CECT 7799</strain>
    </source>
</reference>
<keyword evidence="8" id="KW-1185">Reference proteome</keyword>
<evidence type="ECO:0000256" key="1">
    <source>
        <dbReference type="ARBA" id="ARBA00001561"/>
    </source>
</evidence>
<protein>
    <recommendedName>
        <fullName evidence="2">N-acetylmuramoyl-L-alanine amidase</fullName>
        <ecNumber evidence="2">3.5.1.28</ecNumber>
    </recommendedName>
</protein>
<keyword evidence="5" id="KW-0732">Signal</keyword>
<keyword evidence="3 7" id="KW-0378">Hydrolase</keyword>
<proteinExistence type="predicted"/>
<sequence>MIRAALLALAMTAPAFAEVATLTGVAADRGWSGANIDLTLDREVPWRVFVEAAPPRLVLDTAEVDWAGLDPAHLSEVGAVRVGRLRPGWSRLVVMLDEPMGVERAWMETGMQGARIRVELWEGEGATGPRVPWVGEVAPDPLPSTPRSRQDGTRPLVVALDPGHGGVDPGAERDGVNEADLMLGFARELAAALRRAGHEVVLTRDDDVFLGLRGRSSVARAAGADLMISLHADAVAGGGAEGATVYTLNETAPDALSAEIVQRQARDDLLLGAVLAEPGDEIARLLVEMARTETAPRSDRLADALVGALGEAGVRLHKRPRLGAAFTVLKAPDIPSVLLELGFMSDPRDLANIRSPQWRARTIEAVVRGVAGWAEADAAEAALLRR</sequence>
<feature type="chain" id="PRO_5005810067" description="N-acetylmuramoyl-L-alanine amidase" evidence="5">
    <location>
        <begin position="18"/>
        <end position="386"/>
    </location>
</feature>
<evidence type="ECO:0000313" key="7">
    <source>
        <dbReference type="EMBL" id="CUH40024.1"/>
    </source>
</evidence>
<dbReference type="EMBL" id="CYPR01000185">
    <property type="protein sequence ID" value="CUH40024.1"/>
    <property type="molecule type" value="Genomic_DNA"/>
</dbReference>
<organism evidence="7 8">
    <name type="scientific">Jannaschia seosinensis</name>
    <dbReference type="NCBI Taxonomy" id="313367"/>
    <lineage>
        <taxon>Bacteria</taxon>
        <taxon>Pseudomonadati</taxon>
        <taxon>Pseudomonadota</taxon>
        <taxon>Alphaproteobacteria</taxon>
        <taxon>Rhodobacterales</taxon>
        <taxon>Roseobacteraceae</taxon>
        <taxon>Jannaschia</taxon>
    </lineage>
</organism>
<dbReference type="Gene3D" id="3.40.630.40">
    <property type="entry name" value="Zn-dependent exopeptidases"/>
    <property type="match status" value="1"/>
</dbReference>
<dbReference type="EC" id="3.5.1.28" evidence="2"/>
<evidence type="ECO:0000313" key="8">
    <source>
        <dbReference type="Proteomes" id="UP000049455"/>
    </source>
</evidence>
<evidence type="ECO:0000256" key="3">
    <source>
        <dbReference type="ARBA" id="ARBA00022801"/>
    </source>
</evidence>
<dbReference type="STRING" id="313367.JSE7799_02753"/>
<feature type="domain" description="MurNAc-LAA" evidence="6">
    <location>
        <begin position="216"/>
        <end position="371"/>
    </location>
</feature>
<feature type="region of interest" description="Disordered" evidence="4">
    <location>
        <begin position="131"/>
        <end position="153"/>
    </location>
</feature>
<dbReference type="GO" id="GO:0030288">
    <property type="term" value="C:outer membrane-bounded periplasmic space"/>
    <property type="evidence" value="ECO:0007669"/>
    <property type="project" value="TreeGrafter"/>
</dbReference>
<dbReference type="Gene3D" id="2.60.40.3500">
    <property type="match status" value="1"/>
</dbReference>
<evidence type="ECO:0000256" key="4">
    <source>
        <dbReference type="SAM" id="MobiDB-lite"/>
    </source>
</evidence>
<dbReference type="CDD" id="cd02696">
    <property type="entry name" value="MurNAc-LAA"/>
    <property type="match status" value="1"/>
</dbReference>
<dbReference type="GO" id="GO:0009253">
    <property type="term" value="P:peptidoglycan catabolic process"/>
    <property type="evidence" value="ECO:0007669"/>
    <property type="project" value="InterPro"/>
</dbReference>
<dbReference type="Proteomes" id="UP000049455">
    <property type="component" value="Unassembled WGS sequence"/>
</dbReference>
<dbReference type="RefSeq" id="WP_055664133.1">
    <property type="nucleotide sequence ID" value="NZ_CYPR01000185.1"/>
</dbReference>
<evidence type="ECO:0000256" key="5">
    <source>
        <dbReference type="SAM" id="SignalP"/>
    </source>
</evidence>
<dbReference type="SMART" id="SM00646">
    <property type="entry name" value="Ami_3"/>
    <property type="match status" value="1"/>
</dbReference>
<dbReference type="InterPro" id="IPR002508">
    <property type="entry name" value="MurNAc-LAA_cat"/>
</dbReference>
<dbReference type="InterPro" id="IPR050695">
    <property type="entry name" value="N-acetylmuramoyl_amidase_3"/>
</dbReference>
<gene>
    <name evidence="7" type="primary">amiC</name>
    <name evidence="7" type="ORF">JSE7799_02753</name>
</gene>
<comment type="catalytic activity">
    <reaction evidence="1">
        <text>Hydrolyzes the link between N-acetylmuramoyl residues and L-amino acid residues in certain cell-wall glycopeptides.</text>
        <dbReference type="EC" id="3.5.1.28"/>
    </reaction>
</comment>
<dbReference type="SUPFAM" id="SSF53187">
    <property type="entry name" value="Zn-dependent exopeptidases"/>
    <property type="match status" value="1"/>
</dbReference>
<dbReference type="AlphaFoldDB" id="A0A0M7BDW8"/>
<dbReference type="GO" id="GO:0008745">
    <property type="term" value="F:N-acetylmuramoyl-L-alanine amidase activity"/>
    <property type="evidence" value="ECO:0007669"/>
    <property type="project" value="UniProtKB-EC"/>
</dbReference>
<evidence type="ECO:0000256" key="2">
    <source>
        <dbReference type="ARBA" id="ARBA00011901"/>
    </source>
</evidence>
<evidence type="ECO:0000259" key="6">
    <source>
        <dbReference type="SMART" id="SM00646"/>
    </source>
</evidence>